<feature type="transmembrane region" description="Helical" evidence="1">
    <location>
        <begin position="7"/>
        <end position="27"/>
    </location>
</feature>
<dbReference type="InterPro" id="IPR013783">
    <property type="entry name" value="Ig-like_fold"/>
</dbReference>
<sequence>MISMRKELFWAGVIGISFGLIIGFGAWRVRSSMAPKEAPTPTPNSQSSVGQFMIAVNKPENFDVVTSSSIGVSGITKPLTLVIISTEKGDYLTESLDDGTFSKEVDLVSGINSIKVSSINLQGNVATQEIFAVYSASFQTPTDEDETVAQKIAQAGNPPKAYIGTVTDIADSTIQIKTTDRQIQQIETGGSGVVVVNTKGTNNKTVKLADIAIGDFIVAMGYVDGDDVLDAQRILVTDSPVETKISVSIQKVNDVTKKSLTLVSENEGQATTITPDKNTSIESFSDGKIKQIKLTDISSSDTVVVVSDTTGTPALTRSLFNLEEE</sequence>
<dbReference type="Gene3D" id="2.60.40.10">
    <property type="entry name" value="Immunoglobulins"/>
    <property type="match status" value="1"/>
</dbReference>
<protein>
    <recommendedName>
        <fullName evidence="4">DUF5666 domain-containing protein</fullName>
    </recommendedName>
</protein>
<keyword evidence="1" id="KW-0472">Membrane</keyword>
<evidence type="ECO:0000256" key="1">
    <source>
        <dbReference type="SAM" id="Phobius"/>
    </source>
</evidence>
<comment type="caution">
    <text evidence="2">The sequence shown here is derived from an EMBL/GenBank/DDBJ whole genome shotgun (WGS) entry which is preliminary data.</text>
</comment>
<proteinExistence type="predicted"/>
<reference evidence="2 3" key="1">
    <citation type="journal article" date="2015" name="Nature">
        <title>rRNA introns, odd ribosomes, and small enigmatic genomes across a large radiation of phyla.</title>
        <authorList>
            <person name="Brown C.T."/>
            <person name="Hug L.A."/>
            <person name="Thomas B.C."/>
            <person name="Sharon I."/>
            <person name="Castelle C.J."/>
            <person name="Singh A."/>
            <person name="Wilkins M.J."/>
            <person name="Williams K.H."/>
            <person name="Banfield J.F."/>
        </authorList>
    </citation>
    <scope>NUCLEOTIDE SEQUENCE [LARGE SCALE GENOMIC DNA]</scope>
</reference>
<evidence type="ECO:0000313" key="3">
    <source>
        <dbReference type="Proteomes" id="UP000034293"/>
    </source>
</evidence>
<accession>A0A0G0SHD2</accession>
<evidence type="ECO:0000313" key="2">
    <source>
        <dbReference type="EMBL" id="KKR64204.1"/>
    </source>
</evidence>
<gene>
    <name evidence="2" type="ORF">UU02_C0011G0016</name>
</gene>
<keyword evidence="1" id="KW-1133">Transmembrane helix</keyword>
<name>A0A0G0SHD2_9BACT</name>
<keyword evidence="1" id="KW-0812">Transmembrane</keyword>
<dbReference type="EMBL" id="LBZA01000011">
    <property type="protein sequence ID" value="KKR64204.1"/>
    <property type="molecule type" value="Genomic_DNA"/>
</dbReference>
<dbReference type="Proteomes" id="UP000034293">
    <property type="component" value="Unassembled WGS sequence"/>
</dbReference>
<evidence type="ECO:0008006" key="4">
    <source>
        <dbReference type="Google" id="ProtNLM"/>
    </source>
</evidence>
<dbReference type="AlphaFoldDB" id="A0A0G0SHD2"/>
<organism evidence="2 3">
    <name type="scientific">Candidatus Woesebacteria bacterium GW2011_GWA1_40_43</name>
    <dbReference type="NCBI Taxonomy" id="1618553"/>
    <lineage>
        <taxon>Bacteria</taxon>
        <taxon>Candidatus Woeseibacteriota</taxon>
    </lineage>
</organism>